<proteinExistence type="predicted"/>
<evidence type="ECO:0000313" key="11">
    <source>
        <dbReference type="Proteomes" id="UP000636479"/>
    </source>
</evidence>
<keyword evidence="8" id="KW-1133">Transmembrane helix</keyword>
<dbReference type="InterPro" id="IPR052740">
    <property type="entry name" value="CE4"/>
</dbReference>
<feature type="transmembrane region" description="Helical" evidence="8">
    <location>
        <begin position="56"/>
        <end position="78"/>
    </location>
</feature>
<dbReference type="Proteomes" id="UP000636479">
    <property type="component" value="Unassembled WGS sequence"/>
</dbReference>
<dbReference type="GO" id="GO:0071555">
    <property type="term" value="P:cell wall organization"/>
    <property type="evidence" value="ECO:0007669"/>
    <property type="project" value="UniProtKB-KW"/>
</dbReference>
<evidence type="ECO:0000256" key="4">
    <source>
        <dbReference type="ARBA" id="ARBA00023136"/>
    </source>
</evidence>
<dbReference type="InterPro" id="IPR002509">
    <property type="entry name" value="NODB_dom"/>
</dbReference>
<dbReference type="AlphaFoldDB" id="A0A8H6T4C9"/>
<protein>
    <submittedName>
        <fullName evidence="10">Carbohydrate esterase family 4 protein</fullName>
    </submittedName>
</protein>
<feature type="transmembrane region" description="Helical" evidence="8">
    <location>
        <begin position="551"/>
        <end position="571"/>
    </location>
</feature>
<gene>
    <name evidence="10" type="ORF">MIND_00196200</name>
</gene>
<keyword evidence="2" id="KW-1003">Cell membrane</keyword>
<dbReference type="Gene3D" id="3.20.20.370">
    <property type="entry name" value="Glycoside hydrolase/deacetylase"/>
    <property type="match status" value="1"/>
</dbReference>
<dbReference type="GO" id="GO:0005886">
    <property type="term" value="C:plasma membrane"/>
    <property type="evidence" value="ECO:0007669"/>
    <property type="project" value="UniProtKB-SubCell"/>
</dbReference>
<comment type="subcellular location">
    <subcellularLocation>
        <location evidence="1">Cell membrane</location>
        <topology evidence="1">Lipid-anchor</topology>
        <topology evidence="1">GPI-anchor</topology>
    </subcellularLocation>
</comment>
<evidence type="ECO:0000313" key="10">
    <source>
        <dbReference type="EMBL" id="KAF7311855.1"/>
    </source>
</evidence>
<organism evidence="10 11">
    <name type="scientific">Mycena indigotica</name>
    <dbReference type="NCBI Taxonomy" id="2126181"/>
    <lineage>
        <taxon>Eukaryota</taxon>
        <taxon>Fungi</taxon>
        <taxon>Dikarya</taxon>
        <taxon>Basidiomycota</taxon>
        <taxon>Agaricomycotina</taxon>
        <taxon>Agaricomycetes</taxon>
        <taxon>Agaricomycetidae</taxon>
        <taxon>Agaricales</taxon>
        <taxon>Marasmiineae</taxon>
        <taxon>Mycenaceae</taxon>
        <taxon>Mycena</taxon>
    </lineage>
</organism>
<keyword evidence="3" id="KW-0325">Glycoprotein</keyword>
<keyword evidence="5" id="KW-0449">Lipoprotein</keyword>
<evidence type="ECO:0000256" key="8">
    <source>
        <dbReference type="SAM" id="Phobius"/>
    </source>
</evidence>
<dbReference type="PANTHER" id="PTHR45985:SF3">
    <property type="entry name" value="CHITIN DEACETYLASE-LIKE 4"/>
    <property type="match status" value="1"/>
</dbReference>
<dbReference type="InterPro" id="IPR011330">
    <property type="entry name" value="Glyco_hydro/deAcase_b/a-brl"/>
</dbReference>
<dbReference type="CDD" id="cd10919">
    <property type="entry name" value="CE4_CDA_like"/>
    <property type="match status" value="1"/>
</dbReference>
<evidence type="ECO:0000256" key="3">
    <source>
        <dbReference type="ARBA" id="ARBA00022622"/>
    </source>
</evidence>
<dbReference type="GO" id="GO:0016810">
    <property type="term" value="F:hydrolase activity, acting on carbon-nitrogen (but not peptide) bonds"/>
    <property type="evidence" value="ECO:0007669"/>
    <property type="project" value="InterPro"/>
</dbReference>
<sequence>MRMSRVEDYPWAGRAGFYVLGKSLLDGKEGTGFVKVSSGCRLFEAWRYACRHDSTLLFLFTMLPQVLLALLVPLLALADEGSISGPTTSVEAAGYSCDPNKCKLPKCNCASAKPPGGLDPKDVPMFVVFTADDAVQSYTLDAVNQFLARRKNPNGCQPKMTYYTSLNYTNYTLVTDWYVAGNEIADHTMTHVGDPSKEEINGNLMALNALAGIPYTAITGFRAPYLNYSVNTLKALAAAGFTYDSSASASIPVTDPNTDAYWPYTLDNGMANDCLQVQGSCKGQPVLPGFWEIPMYAFFDNKGVAGPHLMDPWLDNANGATKQNDTATLEYMKNTFTAHYNGNRQPIGLYTHPIHLSTTYPGVPAPNGTINMINSFLDWAQTQQNVWIVSSQQLLAWVQNPVPVSQLDSVQALKCSTPKVDASTKICNGIPSNEAGLLSHCSFPEFPFYTCYGCPQTIPTVANPNPPQQVPDGQQARQRIPANCSTPFWDPIGAKCLCSSSECQFNDISRPIGPNGANLTGGGTGGSPGQSSAPTQSYVPFNGKGYALPPGVWAASVVGILGAVAGVYGVLGAGM</sequence>
<accession>A0A8H6T4C9</accession>
<dbReference type="RefSeq" id="XP_037223963.1">
    <property type="nucleotide sequence ID" value="XM_037358868.1"/>
</dbReference>
<dbReference type="PANTHER" id="PTHR45985">
    <property type="match status" value="1"/>
</dbReference>
<keyword evidence="8" id="KW-0812">Transmembrane</keyword>
<keyword evidence="11" id="KW-1185">Reference proteome</keyword>
<keyword evidence="4 8" id="KW-0472">Membrane</keyword>
<keyword evidence="3" id="KW-0336">GPI-anchor</keyword>
<evidence type="ECO:0000256" key="6">
    <source>
        <dbReference type="ARBA" id="ARBA00023316"/>
    </source>
</evidence>
<evidence type="ECO:0000256" key="7">
    <source>
        <dbReference type="SAM" id="MobiDB-lite"/>
    </source>
</evidence>
<feature type="domain" description="NodB homology" evidence="9">
    <location>
        <begin position="167"/>
        <end position="243"/>
    </location>
</feature>
<keyword evidence="6" id="KW-0961">Cell wall biogenesis/degradation</keyword>
<feature type="region of interest" description="Disordered" evidence="7">
    <location>
        <begin position="514"/>
        <end position="535"/>
    </location>
</feature>
<dbReference type="EMBL" id="JACAZF010000002">
    <property type="protein sequence ID" value="KAF7311855.1"/>
    <property type="molecule type" value="Genomic_DNA"/>
</dbReference>
<dbReference type="Pfam" id="PF01522">
    <property type="entry name" value="Polysacc_deac_1"/>
    <property type="match status" value="1"/>
</dbReference>
<evidence type="ECO:0000256" key="1">
    <source>
        <dbReference type="ARBA" id="ARBA00004609"/>
    </source>
</evidence>
<evidence type="ECO:0000256" key="5">
    <source>
        <dbReference type="ARBA" id="ARBA00023288"/>
    </source>
</evidence>
<dbReference type="GO" id="GO:0098552">
    <property type="term" value="C:side of membrane"/>
    <property type="evidence" value="ECO:0007669"/>
    <property type="project" value="UniProtKB-KW"/>
</dbReference>
<dbReference type="OrthoDB" id="504708at2759"/>
<dbReference type="GeneID" id="59341384"/>
<evidence type="ECO:0000259" key="9">
    <source>
        <dbReference type="Pfam" id="PF01522"/>
    </source>
</evidence>
<name>A0A8H6T4C9_9AGAR</name>
<feature type="compositionally biased region" description="Gly residues" evidence="7">
    <location>
        <begin position="519"/>
        <end position="528"/>
    </location>
</feature>
<dbReference type="GO" id="GO:0005975">
    <property type="term" value="P:carbohydrate metabolic process"/>
    <property type="evidence" value="ECO:0007669"/>
    <property type="project" value="InterPro"/>
</dbReference>
<evidence type="ECO:0000256" key="2">
    <source>
        <dbReference type="ARBA" id="ARBA00022475"/>
    </source>
</evidence>
<reference evidence="10" key="1">
    <citation type="submission" date="2020-05" db="EMBL/GenBank/DDBJ databases">
        <title>Mycena genomes resolve the evolution of fungal bioluminescence.</title>
        <authorList>
            <person name="Tsai I.J."/>
        </authorList>
    </citation>
    <scope>NUCLEOTIDE SEQUENCE</scope>
    <source>
        <strain evidence="10">171206Taipei</strain>
    </source>
</reference>
<comment type="caution">
    <text evidence="10">The sequence shown here is derived from an EMBL/GenBank/DDBJ whole genome shotgun (WGS) entry which is preliminary data.</text>
</comment>
<dbReference type="SUPFAM" id="SSF88713">
    <property type="entry name" value="Glycoside hydrolase/deacetylase"/>
    <property type="match status" value="1"/>
</dbReference>